<comment type="caution">
    <text evidence="1">The sequence shown here is derived from an EMBL/GenBank/DDBJ whole genome shotgun (WGS) entry which is preliminary data.</text>
</comment>
<keyword evidence="2" id="KW-1185">Reference proteome</keyword>
<accession>A0AAD9PC60</accession>
<proteinExistence type="predicted"/>
<sequence>MISSHLSRVLIARCRNRRSLAPPRRPLLTVIGRRRERDRSIGAGATNERRRARPGGRAHFVRRTVRIRRPTNNGHAAVCMAPPRQLTLIVLIIRQRRAIDICVETDICEKCLCLRRRRRVGEASPS</sequence>
<dbReference type="Proteomes" id="UP001209878">
    <property type="component" value="Unassembled WGS sequence"/>
</dbReference>
<dbReference type="EMBL" id="JAODUO010000042">
    <property type="protein sequence ID" value="KAK2191910.1"/>
    <property type="molecule type" value="Genomic_DNA"/>
</dbReference>
<organism evidence="1 2">
    <name type="scientific">Ridgeia piscesae</name>
    <name type="common">Tubeworm</name>
    <dbReference type="NCBI Taxonomy" id="27915"/>
    <lineage>
        <taxon>Eukaryota</taxon>
        <taxon>Metazoa</taxon>
        <taxon>Spiralia</taxon>
        <taxon>Lophotrochozoa</taxon>
        <taxon>Annelida</taxon>
        <taxon>Polychaeta</taxon>
        <taxon>Sedentaria</taxon>
        <taxon>Canalipalpata</taxon>
        <taxon>Sabellida</taxon>
        <taxon>Siboglinidae</taxon>
        <taxon>Ridgeia</taxon>
    </lineage>
</organism>
<name>A0AAD9PC60_RIDPI</name>
<reference evidence="1" key="1">
    <citation type="journal article" date="2023" name="Mol. Biol. Evol.">
        <title>Third-Generation Sequencing Reveals the Adaptive Role of the Epigenome in Three Deep-Sea Polychaetes.</title>
        <authorList>
            <person name="Perez M."/>
            <person name="Aroh O."/>
            <person name="Sun Y."/>
            <person name="Lan Y."/>
            <person name="Juniper S.K."/>
            <person name="Young C.R."/>
            <person name="Angers B."/>
            <person name="Qian P.Y."/>
        </authorList>
    </citation>
    <scope>NUCLEOTIDE SEQUENCE</scope>
    <source>
        <strain evidence="1">R07B-5</strain>
    </source>
</reference>
<gene>
    <name evidence="1" type="ORF">NP493_42g00028</name>
</gene>
<dbReference type="AlphaFoldDB" id="A0AAD9PC60"/>
<evidence type="ECO:0000313" key="2">
    <source>
        <dbReference type="Proteomes" id="UP001209878"/>
    </source>
</evidence>
<protein>
    <submittedName>
        <fullName evidence="1">Uncharacterized protein</fullName>
    </submittedName>
</protein>
<evidence type="ECO:0000313" key="1">
    <source>
        <dbReference type="EMBL" id="KAK2191910.1"/>
    </source>
</evidence>